<evidence type="ECO:0008006" key="4">
    <source>
        <dbReference type="Google" id="ProtNLM"/>
    </source>
</evidence>
<evidence type="ECO:0000313" key="2">
    <source>
        <dbReference type="EMBL" id="RSU14372.1"/>
    </source>
</evidence>
<name>A0A430B2B8_9ENTE</name>
<keyword evidence="1" id="KW-0472">Membrane</keyword>
<organism evidence="2 3">
    <name type="scientific">Vagococcus elongatus</name>
    <dbReference type="NCBI Taxonomy" id="180344"/>
    <lineage>
        <taxon>Bacteria</taxon>
        <taxon>Bacillati</taxon>
        <taxon>Bacillota</taxon>
        <taxon>Bacilli</taxon>
        <taxon>Lactobacillales</taxon>
        <taxon>Enterococcaceae</taxon>
        <taxon>Vagococcus</taxon>
    </lineage>
</organism>
<sequence length="266" mass="29738">MNTFQLFKNSLKKPTDLYSAKDLPFVKSFLYFLFLGLVLLIPVLAQTIEMLGTFQNDMSKIAAEMPEFSIQDNQLTTDEKDSSFLYKTNYMFFTFDPDGIQTAEGLQKDITGNKIAVGLLENELVLATTEGSLLSSLLETNKLVIPYKNLSDSKLISRNFFKELGTSTGNRLTVILLVVLSLMGPVLIDFAFSLFFGAFIAHLLSGARFLGLKLGQSVKILLFASTLPVFFCAIAGIFFQLPTSSIIMLVSIFYYFQIIRGELRTK</sequence>
<evidence type="ECO:0000256" key="1">
    <source>
        <dbReference type="SAM" id="Phobius"/>
    </source>
</evidence>
<dbReference type="RefSeq" id="WP_126807370.1">
    <property type="nucleotide sequence ID" value="NZ_NGKA01000003.1"/>
</dbReference>
<evidence type="ECO:0000313" key="3">
    <source>
        <dbReference type="Proteomes" id="UP000287605"/>
    </source>
</evidence>
<feature type="transmembrane region" description="Helical" evidence="1">
    <location>
        <begin position="29"/>
        <end position="51"/>
    </location>
</feature>
<dbReference type="Proteomes" id="UP000287605">
    <property type="component" value="Unassembled WGS sequence"/>
</dbReference>
<keyword evidence="1" id="KW-0812">Transmembrane</keyword>
<proteinExistence type="predicted"/>
<protein>
    <recommendedName>
        <fullName evidence="4">DUF1189 domain-containing protein</fullName>
    </recommendedName>
</protein>
<keyword evidence="1" id="KW-1133">Transmembrane helix</keyword>
<dbReference type="AlphaFoldDB" id="A0A430B2B8"/>
<feature type="transmembrane region" description="Helical" evidence="1">
    <location>
        <begin position="168"/>
        <end position="188"/>
    </location>
</feature>
<gene>
    <name evidence="2" type="ORF">CBF29_03480</name>
</gene>
<feature type="transmembrane region" description="Helical" evidence="1">
    <location>
        <begin position="245"/>
        <end position="263"/>
    </location>
</feature>
<dbReference type="Pfam" id="PF06691">
    <property type="entry name" value="DUF1189"/>
    <property type="match status" value="1"/>
</dbReference>
<reference evidence="2 3" key="1">
    <citation type="submission" date="2017-05" db="EMBL/GenBank/DDBJ databases">
        <title>Vagococcus spp. assemblies.</title>
        <authorList>
            <person name="Gulvik C.A."/>
        </authorList>
    </citation>
    <scope>NUCLEOTIDE SEQUENCE [LARGE SCALE GENOMIC DNA]</scope>
    <source>
        <strain evidence="2 3">CCUG 51432</strain>
    </source>
</reference>
<dbReference type="InterPro" id="IPR009574">
    <property type="entry name" value="DUF1189"/>
</dbReference>
<dbReference type="EMBL" id="NGKA01000003">
    <property type="protein sequence ID" value="RSU14372.1"/>
    <property type="molecule type" value="Genomic_DNA"/>
</dbReference>
<comment type="caution">
    <text evidence="2">The sequence shown here is derived from an EMBL/GenBank/DDBJ whole genome shotgun (WGS) entry which is preliminary data.</text>
</comment>
<dbReference type="OrthoDB" id="2134424at2"/>
<accession>A0A430B2B8</accession>
<keyword evidence="3" id="KW-1185">Reference proteome</keyword>